<keyword evidence="4" id="KW-1185">Reference proteome</keyword>
<accession>A0A399EIQ6</accession>
<dbReference type="Gene3D" id="3.40.50.2000">
    <property type="entry name" value="Glycogen Phosphorylase B"/>
    <property type="match status" value="2"/>
</dbReference>
<evidence type="ECO:0000313" key="4">
    <source>
        <dbReference type="Proteomes" id="UP000265800"/>
    </source>
</evidence>
<dbReference type="EMBL" id="QWKZ01000083">
    <property type="protein sequence ID" value="RIH83313.1"/>
    <property type="molecule type" value="Genomic_DNA"/>
</dbReference>
<dbReference type="Proteomes" id="UP000265800">
    <property type="component" value="Unassembled WGS sequence"/>
</dbReference>
<gene>
    <name evidence="3" type="primary">mshA</name>
    <name evidence="3" type="ORF">Mlute_02225</name>
</gene>
<dbReference type="RefSeq" id="WP_119360769.1">
    <property type="nucleotide sequence ID" value="NZ_QWKZ01000083.1"/>
</dbReference>
<dbReference type="GO" id="GO:0009103">
    <property type="term" value="P:lipopolysaccharide biosynthetic process"/>
    <property type="evidence" value="ECO:0007669"/>
    <property type="project" value="TreeGrafter"/>
</dbReference>
<organism evidence="3 4">
    <name type="scientific">Meiothermus luteus</name>
    <dbReference type="NCBI Taxonomy" id="2026184"/>
    <lineage>
        <taxon>Bacteria</taxon>
        <taxon>Thermotogati</taxon>
        <taxon>Deinococcota</taxon>
        <taxon>Deinococci</taxon>
        <taxon>Thermales</taxon>
        <taxon>Thermaceae</taxon>
        <taxon>Meiothermus</taxon>
    </lineage>
</organism>
<dbReference type="PANTHER" id="PTHR46401">
    <property type="entry name" value="GLYCOSYLTRANSFERASE WBBK-RELATED"/>
    <property type="match status" value="1"/>
</dbReference>
<dbReference type="CDD" id="cd03801">
    <property type="entry name" value="GT4_PimA-like"/>
    <property type="match status" value="1"/>
</dbReference>
<evidence type="ECO:0000313" key="3">
    <source>
        <dbReference type="EMBL" id="RIH83313.1"/>
    </source>
</evidence>
<evidence type="ECO:0000256" key="1">
    <source>
        <dbReference type="ARBA" id="ARBA00022679"/>
    </source>
</evidence>
<name>A0A399EIQ6_9DEIN</name>
<comment type="caution">
    <text evidence="3">The sequence shown here is derived from an EMBL/GenBank/DDBJ whole genome shotgun (WGS) entry which is preliminary data.</text>
</comment>
<dbReference type="PANTHER" id="PTHR46401:SF2">
    <property type="entry name" value="GLYCOSYLTRANSFERASE WBBK-RELATED"/>
    <property type="match status" value="1"/>
</dbReference>
<dbReference type="InterPro" id="IPR001296">
    <property type="entry name" value="Glyco_trans_1"/>
</dbReference>
<dbReference type="OrthoDB" id="502646at2"/>
<dbReference type="Pfam" id="PF00534">
    <property type="entry name" value="Glycos_transf_1"/>
    <property type="match status" value="1"/>
</dbReference>
<dbReference type="EC" id="2.4.1.250" evidence="3"/>
<keyword evidence="1 3" id="KW-0808">Transferase</keyword>
<proteinExistence type="predicted"/>
<reference evidence="3 4" key="1">
    <citation type="submission" date="2018-08" db="EMBL/GenBank/DDBJ databases">
        <title>Meiothermus luteus KCTC 52599 genome sequencing project.</title>
        <authorList>
            <person name="Da Costa M.S."/>
            <person name="Albuquerque L."/>
            <person name="Raposo P."/>
            <person name="Froufe H.J.C."/>
            <person name="Barroso C.S."/>
            <person name="Egas C."/>
        </authorList>
    </citation>
    <scope>NUCLEOTIDE SEQUENCE [LARGE SCALE GENOMIC DNA]</scope>
    <source>
        <strain evidence="3 4">KCTC 52599</strain>
    </source>
</reference>
<sequence>MKVIFFTPRPFSLAFGGTEVQLLETKLALEQFGLSIEFADYFNRDQITNNSIVHLFGSDYVFAQIAKLLRGKGVPYVVSSIFYPIGLSRLLYRLSAFLPYSVSGLRKSVLSSASKVLPNSKSEQVLLRRLFNLPDSSMRVIPNAVRDDFLGQDPDGFRRKYLPELAKEERFILCVGRIEKRKNSLNLLRAAAKHKLPLVFIGAPVSLPEEEKYFERFRVELERYPGYAKHIPFLPNGSSDLADAYAAAHVHALVSWMETPGLANLEAGINGANLVVGISPPVQEYLRGFATFVEQDNITQISSALELALTQKRDMHGQSNYIRENYSWKRVAQLLVAVYKEVMM</sequence>
<evidence type="ECO:0000259" key="2">
    <source>
        <dbReference type="Pfam" id="PF00534"/>
    </source>
</evidence>
<dbReference type="SUPFAM" id="SSF53756">
    <property type="entry name" value="UDP-Glycosyltransferase/glycogen phosphorylase"/>
    <property type="match status" value="1"/>
</dbReference>
<feature type="domain" description="Glycosyl transferase family 1" evidence="2">
    <location>
        <begin position="165"/>
        <end position="323"/>
    </location>
</feature>
<protein>
    <submittedName>
        <fullName evidence="3">D-inositol-3-phosphate glycosyltransferase</fullName>
        <ecNumber evidence="3">2.4.1.250</ecNumber>
    </submittedName>
</protein>
<dbReference type="GO" id="GO:0102710">
    <property type="term" value="F:D-inositol-3-phosphate glycosyltransferase activity"/>
    <property type="evidence" value="ECO:0007669"/>
    <property type="project" value="UniProtKB-EC"/>
</dbReference>
<keyword evidence="3" id="KW-0328">Glycosyltransferase</keyword>
<dbReference type="AlphaFoldDB" id="A0A399EIQ6"/>